<evidence type="ECO:0000259" key="2">
    <source>
        <dbReference type="Pfam" id="PF01035"/>
    </source>
</evidence>
<evidence type="ECO:0000313" key="3">
    <source>
        <dbReference type="EMBL" id="AND67466.1"/>
    </source>
</evidence>
<sequence length="120" mass="12906">MITSREPLTDAQQHIYSAIAAIPPGRVASYGAIAARAGLPGRARLVGRLLGEVPDDVELPWFRVLRASGHIAMPPGSRGFREQVRRLKAEGVEVVNGRVPLSRFGLDANIDRALWGMPGG</sequence>
<keyword evidence="1" id="KW-0227">DNA damage</keyword>
<reference evidence="3 4" key="1">
    <citation type="submission" date="2016-02" db="EMBL/GenBank/DDBJ databases">
        <title>Complete genome sequencing and analysis of ATSB10, Dyella thiooxydans isolated from rhizosphere soil of sunflower (Helianthus annuus L.).</title>
        <authorList>
            <person name="Lee Y."/>
            <person name="Hwangbo K."/>
            <person name="Chung H."/>
            <person name="Yoo J."/>
            <person name="Kim K.Y."/>
            <person name="Sa T.M."/>
            <person name="Um Y."/>
            <person name="Madhaiyan M."/>
        </authorList>
    </citation>
    <scope>NUCLEOTIDE SEQUENCE [LARGE SCALE GENOMIC DNA]</scope>
    <source>
        <strain evidence="3 4">ATSB10</strain>
    </source>
</reference>
<keyword evidence="4" id="KW-1185">Reference proteome</keyword>
<dbReference type="OrthoDB" id="9132167at2"/>
<dbReference type="InterPro" id="IPR052520">
    <property type="entry name" value="ATL_DNA_repair"/>
</dbReference>
<dbReference type="AlphaFoldDB" id="A0A160MWK5"/>
<organism evidence="3 4">
    <name type="scientific">Dyella thiooxydans</name>
    <dbReference type="NCBI Taxonomy" id="445710"/>
    <lineage>
        <taxon>Bacteria</taxon>
        <taxon>Pseudomonadati</taxon>
        <taxon>Pseudomonadota</taxon>
        <taxon>Gammaproteobacteria</taxon>
        <taxon>Lysobacterales</taxon>
        <taxon>Rhodanobacteraceae</taxon>
        <taxon>Dyella</taxon>
    </lineage>
</organism>
<dbReference type="InterPro" id="IPR014048">
    <property type="entry name" value="MethylDNA_cys_MeTrfase_DNA-bd"/>
</dbReference>
<protein>
    <recommendedName>
        <fullName evidence="2">Methylated-DNA-[protein]-cysteine S-methyltransferase DNA binding domain-containing protein</fullName>
    </recommendedName>
</protein>
<dbReference type="SUPFAM" id="SSF46767">
    <property type="entry name" value="Methylated DNA-protein cysteine methyltransferase, C-terminal domain"/>
    <property type="match status" value="1"/>
</dbReference>
<dbReference type="GO" id="GO:0006281">
    <property type="term" value="P:DNA repair"/>
    <property type="evidence" value="ECO:0007669"/>
    <property type="project" value="InterPro"/>
</dbReference>
<dbReference type="PANTHER" id="PTHR42942:SF1">
    <property type="entry name" value="ALKYLTRANSFERASE-LIKE PROTEIN 1"/>
    <property type="match status" value="1"/>
</dbReference>
<name>A0A160MWK5_9GAMM</name>
<dbReference type="GO" id="GO:0003824">
    <property type="term" value="F:catalytic activity"/>
    <property type="evidence" value="ECO:0007669"/>
    <property type="project" value="InterPro"/>
</dbReference>
<dbReference type="PATRIC" id="fig|445710.3.peg.12"/>
<dbReference type="InterPro" id="IPR036388">
    <property type="entry name" value="WH-like_DNA-bd_sf"/>
</dbReference>
<dbReference type="Proteomes" id="UP000077255">
    <property type="component" value="Chromosome"/>
</dbReference>
<proteinExistence type="predicted"/>
<dbReference type="Pfam" id="PF01035">
    <property type="entry name" value="DNA_binding_1"/>
    <property type="match status" value="1"/>
</dbReference>
<dbReference type="PANTHER" id="PTHR42942">
    <property type="entry name" value="6-O-METHYLGUANINE DNA METHYLTRANSFERASE"/>
    <property type="match status" value="1"/>
</dbReference>
<accession>A0A160MWK5</accession>
<feature type="domain" description="Methylated-DNA-[protein]-cysteine S-methyltransferase DNA binding" evidence="2">
    <location>
        <begin position="11"/>
        <end position="92"/>
    </location>
</feature>
<dbReference type="KEGG" id="dtx:ATSB10_00120"/>
<evidence type="ECO:0000313" key="4">
    <source>
        <dbReference type="Proteomes" id="UP000077255"/>
    </source>
</evidence>
<dbReference type="EMBL" id="CP014841">
    <property type="protein sequence ID" value="AND67466.1"/>
    <property type="molecule type" value="Genomic_DNA"/>
</dbReference>
<dbReference type="STRING" id="445710.ATSB10_00120"/>
<dbReference type="RefSeq" id="WP_157468941.1">
    <property type="nucleotide sequence ID" value="NZ_CP014841.1"/>
</dbReference>
<dbReference type="InterPro" id="IPR036217">
    <property type="entry name" value="MethylDNA_cys_MeTrfase_DNAb"/>
</dbReference>
<dbReference type="Gene3D" id="1.10.10.10">
    <property type="entry name" value="Winged helix-like DNA-binding domain superfamily/Winged helix DNA-binding domain"/>
    <property type="match status" value="1"/>
</dbReference>
<gene>
    <name evidence="3" type="ORF">ATSB10_00120</name>
</gene>
<evidence type="ECO:0000256" key="1">
    <source>
        <dbReference type="ARBA" id="ARBA00022763"/>
    </source>
</evidence>
<dbReference type="CDD" id="cd06445">
    <property type="entry name" value="ATase"/>
    <property type="match status" value="1"/>
</dbReference>